<name>A0A926VLG8_9CYAN</name>
<sequence>MTTISISASRKQQISDELTKLGIDPTDEALAAVVSILKSNRRATLKSACKRYAQNQQPTNHTKTTTQKPSGSIKGDLGKLAGNLKDSMKKQVVSAAVVGLVRDLESGDYGSLDDLAVEELNDLIDAEFSVLEVSDLDPKYLLSSSGSKLLLNAGLTES</sequence>
<feature type="compositionally biased region" description="Polar residues" evidence="1">
    <location>
        <begin position="53"/>
        <end position="70"/>
    </location>
</feature>
<accession>A0A926VLG8</accession>
<protein>
    <submittedName>
        <fullName evidence="2">Uncharacterized protein</fullName>
    </submittedName>
</protein>
<comment type="caution">
    <text evidence="2">The sequence shown here is derived from an EMBL/GenBank/DDBJ whole genome shotgun (WGS) entry which is preliminary data.</text>
</comment>
<organism evidence="2 3">
    <name type="scientific">Aerosakkonema funiforme FACHB-1375</name>
    <dbReference type="NCBI Taxonomy" id="2949571"/>
    <lineage>
        <taxon>Bacteria</taxon>
        <taxon>Bacillati</taxon>
        <taxon>Cyanobacteriota</taxon>
        <taxon>Cyanophyceae</taxon>
        <taxon>Oscillatoriophycideae</taxon>
        <taxon>Aerosakkonematales</taxon>
        <taxon>Aerosakkonemataceae</taxon>
        <taxon>Aerosakkonema</taxon>
    </lineage>
</organism>
<dbReference type="Proteomes" id="UP000641646">
    <property type="component" value="Unassembled WGS sequence"/>
</dbReference>
<reference evidence="2" key="1">
    <citation type="journal article" date="2015" name="ISME J.">
        <title>Draft Genome Sequence of Streptomyces incarnatus NRRL8089, which Produces the Nucleoside Antibiotic Sinefungin.</title>
        <authorList>
            <person name="Oshima K."/>
            <person name="Hattori M."/>
            <person name="Shimizu H."/>
            <person name="Fukuda K."/>
            <person name="Nemoto M."/>
            <person name="Inagaki K."/>
            <person name="Tamura T."/>
        </authorList>
    </citation>
    <scope>NUCLEOTIDE SEQUENCE</scope>
    <source>
        <strain evidence="2">FACHB-1375</strain>
    </source>
</reference>
<reference evidence="2" key="2">
    <citation type="submission" date="2020-08" db="EMBL/GenBank/DDBJ databases">
        <authorList>
            <person name="Chen M."/>
            <person name="Teng W."/>
            <person name="Zhao L."/>
            <person name="Hu C."/>
            <person name="Zhou Y."/>
            <person name="Han B."/>
            <person name="Song L."/>
            <person name="Shu W."/>
        </authorList>
    </citation>
    <scope>NUCLEOTIDE SEQUENCE</scope>
    <source>
        <strain evidence="2">FACHB-1375</strain>
    </source>
</reference>
<gene>
    <name evidence="2" type="ORF">H6G03_28550</name>
</gene>
<evidence type="ECO:0000313" key="3">
    <source>
        <dbReference type="Proteomes" id="UP000641646"/>
    </source>
</evidence>
<evidence type="ECO:0000313" key="2">
    <source>
        <dbReference type="EMBL" id="MBD2184977.1"/>
    </source>
</evidence>
<keyword evidence="3" id="KW-1185">Reference proteome</keyword>
<dbReference type="EMBL" id="JACJPW010000101">
    <property type="protein sequence ID" value="MBD2184977.1"/>
    <property type="molecule type" value="Genomic_DNA"/>
</dbReference>
<evidence type="ECO:0000256" key="1">
    <source>
        <dbReference type="SAM" id="MobiDB-lite"/>
    </source>
</evidence>
<proteinExistence type="predicted"/>
<dbReference type="RefSeq" id="WP_190472433.1">
    <property type="nucleotide sequence ID" value="NZ_JACJPW010000101.1"/>
</dbReference>
<feature type="region of interest" description="Disordered" evidence="1">
    <location>
        <begin position="53"/>
        <end position="79"/>
    </location>
</feature>
<dbReference type="AlphaFoldDB" id="A0A926VLG8"/>